<name>A0A1C3T062_KLEPN</name>
<dbReference type="AlphaFoldDB" id="A0A1C3T062"/>
<gene>
    <name evidence="1" type="primary">KL143_00008</name>
</gene>
<accession>A0A1C3T062</accession>
<evidence type="ECO:0000313" key="1">
    <source>
        <dbReference type="EMBL" id="SCA96050.1"/>
    </source>
</evidence>
<proteinExistence type="predicted"/>
<keyword evidence="1" id="KW-0456">Lyase</keyword>
<dbReference type="GO" id="GO:0016829">
    <property type="term" value="F:lyase activity"/>
    <property type="evidence" value="ECO:0007669"/>
    <property type="project" value="UniProtKB-KW"/>
</dbReference>
<sequence length="463" mass="51893">MKRRNFISLSLALISVKVFPLLSKEKDGEKYIALKELMQGKKDIVVPKGNYFITEPINIASNTNLVFEEGAMIYVTAEAYVKCIFIINNASHIKIIGGVFHALDDTCEVINIKNASDSISIDGLTCFGLRLGSITNEDNIRYACNDNIIITNCSGMAQSIRTRKAFLEFRYVHDSSCNKCNIKGYYHGLLFWGGDANPKHSKDRNKRCSNIILNNNHVYDVVKGGIWGSMAERVLITENYVENGGDVGIDFEGCTGCVASKNTVKYFKNGGLSTFFVCNNIVFEFNNIVCSDKTDAGAIFNSSQRRNNENIIFRNNSFLSKSGISRFAQHGAVDDLLIEKNRFNNVAIKLDSNNNGDITIKDNSFYYSERIKYELRYIKISNVNKPHAVITIVGNDFKSITDNTDSRMGVIEINKSKAPKVIIMNNTNNADRHIKFELKINAENTDKVLDNNSNITIETMNAN</sequence>
<organism evidence="1">
    <name type="scientific">Klebsiella pneumoniae</name>
    <dbReference type="NCBI Taxonomy" id="573"/>
    <lineage>
        <taxon>Bacteria</taxon>
        <taxon>Pseudomonadati</taxon>
        <taxon>Pseudomonadota</taxon>
        <taxon>Gammaproteobacteria</taxon>
        <taxon>Enterobacterales</taxon>
        <taxon>Enterobacteriaceae</taxon>
        <taxon>Klebsiella/Raoultella group</taxon>
        <taxon>Klebsiella</taxon>
        <taxon>Klebsiella pneumoniae complex</taxon>
    </lineage>
</organism>
<reference evidence="1" key="1">
    <citation type="submission" date="2016-07" db="EMBL/GenBank/DDBJ databases">
        <authorList>
            <person name="Informatics P."/>
        </authorList>
    </citation>
    <scope>NUCLEOTIDE SEQUENCE</scope>
    <source>
        <strain evidence="1">INF200</strain>
    </source>
</reference>
<dbReference type="InterPro" id="IPR012334">
    <property type="entry name" value="Pectin_lyas_fold"/>
</dbReference>
<dbReference type="InterPro" id="IPR011050">
    <property type="entry name" value="Pectin_lyase_fold/virulence"/>
</dbReference>
<dbReference type="SUPFAM" id="SSF51126">
    <property type="entry name" value="Pectin lyase-like"/>
    <property type="match status" value="1"/>
</dbReference>
<dbReference type="Gene3D" id="2.160.20.10">
    <property type="entry name" value="Single-stranded right-handed beta-helix, Pectin lyase-like"/>
    <property type="match status" value="1"/>
</dbReference>
<reference evidence="1" key="2">
    <citation type="submission" date="2016-08" db="EMBL/GenBank/DDBJ databases">
        <title>Klebsiella loci capsule.</title>
        <authorList>
            <person name="Holt K.E."/>
            <person name="Thomson N.R."/>
        </authorList>
    </citation>
    <scope>NUCLEOTIDE SEQUENCE</scope>
    <source>
        <strain evidence="1">INF200</strain>
    </source>
</reference>
<dbReference type="EMBL" id="LT603719">
    <property type="protein sequence ID" value="SCA96050.1"/>
    <property type="molecule type" value="Genomic_DNA"/>
</dbReference>
<protein>
    <submittedName>
        <fullName evidence="1">Pectate lyase superfamily protein</fullName>
    </submittedName>
</protein>
<dbReference type="RefSeq" id="WP_135183347.1">
    <property type="nucleotide sequence ID" value="NZ_CABWVC010000010.1"/>
</dbReference>